<reference evidence="1 2" key="1">
    <citation type="submission" date="2020-07" db="EMBL/GenBank/DDBJ databases">
        <title>Huge and variable diversity of episymbiotic CPR bacteria and DPANN archaea in groundwater ecosystems.</title>
        <authorList>
            <person name="He C.Y."/>
            <person name="Keren R."/>
            <person name="Whittaker M."/>
            <person name="Farag I.F."/>
            <person name="Doudna J."/>
            <person name="Cate J.H.D."/>
            <person name="Banfield J.F."/>
        </authorList>
    </citation>
    <scope>NUCLEOTIDE SEQUENCE [LARGE SCALE GENOMIC DNA]</scope>
    <source>
        <strain evidence="1">NC_groundwater_70_Ag_B-0.1um_54_66</strain>
    </source>
</reference>
<evidence type="ECO:0000313" key="2">
    <source>
        <dbReference type="Proteomes" id="UP000595362"/>
    </source>
</evidence>
<gene>
    <name evidence="1" type="ORF">HYS17_11125</name>
</gene>
<evidence type="ECO:0000313" key="1">
    <source>
        <dbReference type="EMBL" id="QQG36031.1"/>
    </source>
</evidence>
<accession>A0A7T5UGL8</accession>
<sequence>MQTDFKDAADPFAGLIQAIAAHARRHSDSPVRDITTALESLNAVFVVAGPDHRPRVGISCGDGREVFYIAEPMSEAKARKIARHLCGFNNDMRLLLERPSLLPVIAIDPQRIAMIRNALR</sequence>
<name>A0A7T5UGL8_9BACT</name>
<proteinExistence type="predicted"/>
<dbReference type="EMBL" id="CP066681">
    <property type="protein sequence ID" value="QQG36031.1"/>
    <property type="molecule type" value="Genomic_DNA"/>
</dbReference>
<dbReference type="AlphaFoldDB" id="A0A7T5UGL8"/>
<organism evidence="1 2">
    <name type="scientific">Micavibrio aeruginosavorus</name>
    <dbReference type="NCBI Taxonomy" id="349221"/>
    <lineage>
        <taxon>Bacteria</taxon>
        <taxon>Pseudomonadati</taxon>
        <taxon>Bdellovibrionota</taxon>
        <taxon>Bdellovibrionia</taxon>
        <taxon>Bdellovibrionales</taxon>
        <taxon>Pseudobdellovibrionaceae</taxon>
        <taxon>Micavibrio</taxon>
    </lineage>
</organism>
<protein>
    <submittedName>
        <fullName evidence="1">Uncharacterized protein</fullName>
    </submittedName>
</protein>
<dbReference type="Proteomes" id="UP000595362">
    <property type="component" value="Chromosome"/>
</dbReference>